<dbReference type="EMBL" id="LAZR01068061">
    <property type="protein sequence ID" value="KKK50363.1"/>
    <property type="molecule type" value="Genomic_DNA"/>
</dbReference>
<sequence>MGTKDKYLEEFDRVAAVLKMLIGELAKEMQFNACSDIGNVNAIVLFAQLWRHFFARSPLCEAS</sequence>
<dbReference type="AlphaFoldDB" id="A0A0F8W186"/>
<organism evidence="1">
    <name type="scientific">marine sediment metagenome</name>
    <dbReference type="NCBI Taxonomy" id="412755"/>
    <lineage>
        <taxon>unclassified sequences</taxon>
        <taxon>metagenomes</taxon>
        <taxon>ecological metagenomes</taxon>
    </lineage>
</organism>
<protein>
    <submittedName>
        <fullName evidence="1">Uncharacterized protein</fullName>
    </submittedName>
</protein>
<gene>
    <name evidence="1" type="ORF">LCGC14_3125760</name>
</gene>
<comment type="caution">
    <text evidence="1">The sequence shown here is derived from an EMBL/GenBank/DDBJ whole genome shotgun (WGS) entry which is preliminary data.</text>
</comment>
<feature type="non-terminal residue" evidence="1">
    <location>
        <position position="63"/>
    </location>
</feature>
<evidence type="ECO:0000313" key="1">
    <source>
        <dbReference type="EMBL" id="KKK50363.1"/>
    </source>
</evidence>
<reference evidence="1" key="1">
    <citation type="journal article" date="2015" name="Nature">
        <title>Complex archaea that bridge the gap between prokaryotes and eukaryotes.</title>
        <authorList>
            <person name="Spang A."/>
            <person name="Saw J.H."/>
            <person name="Jorgensen S.L."/>
            <person name="Zaremba-Niedzwiedzka K."/>
            <person name="Martijn J."/>
            <person name="Lind A.E."/>
            <person name="van Eijk R."/>
            <person name="Schleper C."/>
            <person name="Guy L."/>
            <person name="Ettema T.J."/>
        </authorList>
    </citation>
    <scope>NUCLEOTIDE SEQUENCE</scope>
</reference>
<accession>A0A0F8W186</accession>
<name>A0A0F8W186_9ZZZZ</name>
<proteinExistence type="predicted"/>